<dbReference type="GO" id="GO:0046872">
    <property type="term" value="F:metal ion binding"/>
    <property type="evidence" value="ECO:0007669"/>
    <property type="project" value="UniProtKB-KW"/>
</dbReference>
<dbReference type="AlphaFoldDB" id="X1KMC4"/>
<dbReference type="PROSITE" id="PS00370">
    <property type="entry name" value="PEP_ENZYMES_PHOS_SITE"/>
    <property type="match status" value="1"/>
</dbReference>
<name>X1KMC4_9ZZZZ</name>
<dbReference type="PANTHER" id="PTHR43030">
    <property type="entry name" value="PHOSPHOENOLPYRUVATE SYNTHASE"/>
    <property type="match status" value="1"/>
</dbReference>
<evidence type="ECO:0000256" key="3">
    <source>
        <dbReference type="ARBA" id="ARBA00022679"/>
    </source>
</evidence>
<comment type="caution">
    <text evidence="11">The sequence shown here is derived from an EMBL/GenBank/DDBJ whole genome shotgun (WGS) entry which is preliminary data.</text>
</comment>
<keyword evidence="5" id="KW-0547">Nucleotide-binding</keyword>
<evidence type="ECO:0000256" key="4">
    <source>
        <dbReference type="ARBA" id="ARBA00022723"/>
    </source>
</evidence>
<evidence type="ECO:0000256" key="8">
    <source>
        <dbReference type="ARBA" id="ARBA00022842"/>
    </source>
</evidence>
<evidence type="ECO:0000256" key="5">
    <source>
        <dbReference type="ARBA" id="ARBA00022741"/>
    </source>
</evidence>
<sequence>RIRPSQKFSLTDKEILTLTDWACKIEEHYKFPQDIEWAKDGKSNKLFIVQSRPETVHAVKIKKVYEQYRIDSKNKEPILTGIAIGSKIGRGRVRVISDVSKIKNFKEGEVLVTKMTDPDWVPIMRLASAIITDEGGKTCHSAIISREFGIPCIVGTEKATKILKTGQEVTVDCTKGRIFLGKIPFKIRKYNLKKIPKLPVSISLNLGAPELAFKNSFLIINILSCFSS</sequence>
<dbReference type="Gene3D" id="3.30.470.20">
    <property type="entry name" value="ATP-grasp fold, B domain"/>
    <property type="match status" value="1"/>
</dbReference>
<dbReference type="SUPFAM" id="SSF52009">
    <property type="entry name" value="Phosphohistidine domain"/>
    <property type="match status" value="1"/>
</dbReference>
<evidence type="ECO:0000259" key="9">
    <source>
        <dbReference type="Pfam" id="PF00391"/>
    </source>
</evidence>
<dbReference type="InterPro" id="IPR018274">
    <property type="entry name" value="PEP_util_AS"/>
</dbReference>
<dbReference type="Pfam" id="PF00391">
    <property type="entry name" value="PEP-utilizers"/>
    <property type="match status" value="1"/>
</dbReference>
<proteinExistence type="inferred from homology"/>
<keyword evidence="4" id="KW-0479">Metal-binding</keyword>
<dbReference type="Gene3D" id="3.50.30.10">
    <property type="entry name" value="Phosphohistidine domain"/>
    <property type="match status" value="1"/>
</dbReference>
<comment type="similarity">
    <text evidence="2">Belongs to the PEP-utilizing enzyme family.</text>
</comment>
<feature type="non-terminal residue" evidence="11">
    <location>
        <position position="1"/>
    </location>
</feature>
<feature type="domain" description="PEP-utilising enzyme mobile" evidence="9">
    <location>
        <begin position="105"/>
        <end position="176"/>
    </location>
</feature>
<reference evidence="11" key="1">
    <citation type="journal article" date="2014" name="Front. Microbiol.">
        <title>High frequency of phylogenetically diverse reductive dehalogenase-homologous genes in deep subseafloor sedimentary metagenomes.</title>
        <authorList>
            <person name="Kawai M."/>
            <person name="Futagami T."/>
            <person name="Toyoda A."/>
            <person name="Takaki Y."/>
            <person name="Nishi S."/>
            <person name="Hori S."/>
            <person name="Arai W."/>
            <person name="Tsubouchi T."/>
            <person name="Morono Y."/>
            <person name="Uchiyama I."/>
            <person name="Ito T."/>
            <person name="Fujiyama A."/>
            <person name="Inagaki F."/>
            <person name="Takami H."/>
        </authorList>
    </citation>
    <scope>NUCLEOTIDE SEQUENCE</scope>
    <source>
        <strain evidence="11">Expedition CK06-06</strain>
    </source>
</reference>
<evidence type="ECO:0000256" key="1">
    <source>
        <dbReference type="ARBA" id="ARBA00001946"/>
    </source>
</evidence>
<organism evidence="11">
    <name type="scientific">marine sediment metagenome</name>
    <dbReference type="NCBI Taxonomy" id="412755"/>
    <lineage>
        <taxon>unclassified sequences</taxon>
        <taxon>metagenomes</taxon>
        <taxon>ecological metagenomes</taxon>
    </lineage>
</organism>
<dbReference type="SUPFAM" id="SSF56059">
    <property type="entry name" value="Glutathione synthetase ATP-binding domain-like"/>
    <property type="match status" value="1"/>
</dbReference>
<keyword evidence="3" id="KW-0808">Transferase</keyword>
<dbReference type="InterPro" id="IPR006319">
    <property type="entry name" value="PEP_synth"/>
</dbReference>
<dbReference type="GO" id="GO:0005524">
    <property type="term" value="F:ATP binding"/>
    <property type="evidence" value="ECO:0007669"/>
    <property type="project" value="UniProtKB-KW"/>
</dbReference>
<dbReference type="EMBL" id="BARV01007426">
    <property type="protein sequence ID" value="GAI07823.1"/>
    <property type="molecule type" value="Genomic_DNA"/>
</dbReference>
<keyword evidence="7" id="KW-0067">ATP-binding</keyword>
<dbReference type="PANTHER" id="PTHR43030:SF1">
    <property type="entry name" value="PHOSPHOENOLPYRUVATE SYNTHASE"/>
    <property type="match status" value="1"/>
</dbReference>
<evidence type="ECO:0000313" key="11">
    <source>
        <dbReference type="EMBL" id="GAI07823.1"/>
    </source>
</evidence>
<dbReference type="InterPro" id="IPR008279">
    <property type="entry name" value="PEP-util_enz_mobile_dom"/>
</dbReference>
<dbReference type="Pfam" id="PF01326">
    <property type="entry name" value="PPDK_N"/>
    <property type="match status" value="1"/>
</dbReference>
<keyword evidence="6" id="KW-0418">Kinase</keyword>
<keyword evidence="8" id="KW-0460">Magnesium</keyword>
<evidence type="ECO:0000256" key="2">
    <source>
        <dbReference type="ARBA" id="ARBA00007837"/>
    </source>
</evidence>
<accession>X1KMC4</accession>
<dbReference type="InterPro" id="IPR002192">
    <property type="entry name" value="PPDK_AMP/ATP-bd"/>
</dbReference>
<evidence type="ECO:0000259" key="10">
    <source>
        <dbReference type="Pfam" id="PF01326"/>
    </source>
</evidence>
<feature type="domain" description="Pyruvate phosphate dikinase AMP/ATP-binding" evidence="10">
    <location>
        <begin position="5"/>
        <end position="64"/>
    </location>
</feature>
<dbReference type="InterPro" id="IPR036637">
    <property type="entry name" value="Phosphohistidine_dom_sf"/>
</dbReference>
<gene>
    <name evidence="11" type="ORF">S06H3_15122</name>
</gene>
<protein>
    <submittedName>
        <fullName evidence="11">Uncharacterized protein</fullName>
    </submittedName>
</protein>
<evidence type="ECO:0000256" key="7">
    <source>
        <dbReference type="ARBA" id="ARBA00022840"/>
    </source>
</evidence>
<comment type="cofactor">
    <cofactor evidence="1">
        <name>Mg(2+)</name>
        <dbReference type="ChEBI" id="CHEBI:18420"/>
    </cofactor>
</comment>
<dbReference type="GO" id="GO:0008986">
    <property type="term" value="F:pyruvate, water dikinase activity"/>
    <property type="evidence" value="ECO:0007669"/>
    <property type="project" value="InterPro"/>
</dbReference>
<evidence type="ECO:0000256" key="6">
    <source>
        <dbReference type="ARBA" id="ARBA00022777"/>
    </source>
</evidence>